<dbReference type="OrthoDB" id="705436at2"/>
<dbReference type="RefSeq" id="WP_079644797.1">
    <property type="nucleotide sequence ID" value="NZ_FUZF01000017.1"/>
</dbReference>
<name>A0A1T5FLN0_9SPHI</name>
<dbReference type="EMBL" id="FUZF01000017">
    <property type="protein sequence ID" value="SKB96992.1"/>
    <property type="molecule type" value="Genomic_DNA"/>
</dbReference>
<evidence type="ECO:0000313" key="3">
    <source>
        <dbReference type="Proteomes" id="UP000190150"/>
    </source>
</evidence>
<accession>A0A1T5FLN0</accession>
<gene>
    <name evidence="2" type="ORF">SAMN05660841_03350</name>
</gene>
<dbReference type="Proteomes" id="UP000190150">
    <property type="component" value="Unassembled WGS sequence"/>
</dbReference>
<proteinExistence type="predicted"/>
<reference evidence="3" key="1">
    <citation type="submission" date="2017-02" db="EMBL/GenBank/DDBJ databases">
        <authorList>
            <person name="Varghese N."/>
            <person name="Submissions S."/>
        </authorList>
    </citation>
    <scope>NUCLEOTIDE SEQUENCE [LARGE SCALE GENOMIC DNA]</scope>
    <source>
        <strain evidence="3">DSM 24091</strain>
    </source>
</reference>
<evidence type="ECO:0000313" key="2">
    <source>
        <dbReference type="EMBL" id="SKB96992.1"/>
    </source>
</evidence>
<keyword evidence="1" id="KW-0732">Signal</keyword>
<organism evidence="2 3">
    <name type="scientific">Sphingobacterium nematocida</name>
    <dbReference type="NCBI Taxonomy" id="1513896"/>
    <lineage>
        <taxon>Bacteria</taxon>
        <taxon>Pseudomonadati</taxon>
        <taxon>Bacteroidota</taxon>
        <taxon>Sphingobacteriia</taxon>
        <taxon>Sphingobacteriales</taxon>
        <taxon>Sphingobacteriaceae</taxon>
        <taxon>Sphingobacterium</taxon>
    </lineage>
</organism>
<protein>
    <recommendedName>
        <fullName evidence="4">Gliding motility-associated protein GldM C-terminal domain-containing protein</fullName>
    </recommendedName>
</protein>
<feature type="signal peptide" evidence="1">
    <location>
        <begin position="1"/>
        <end position="18"/>
    </location>
</feature>
<dbReference type="STRING" id="1513896.SAMN05660841_03350"/>
<feature type="chain" id="PRO_5013227914" description="Gliding motility-associated protein GldM C-terminal domain-containing protein" evidence="1">
    <location>
        <begin position="19"/>
        <end position="206"/>
    </location>
</feature>
<evidence type="ECO:0000256" key="1">
    <source>
        <dbReference type="SAM" id="SignalP"/>
    </source>
</evidence>
<dbReference type="AlphaFoldDB" id="A0A1T5FLN0"/>
<keyword evidence="3" id="KW-1185">Reference proteome</keyword>
<sequence length="206" mass="23411">MKNIFLLLIVFTSTHAFAQTVNESWSRKFTPVKVSQSRDSSLKVVMIKNDNQERQPACFINGMFIKNIGLIKPEQIESINVVKRDTLIGSQKYLGQIYITTKGDYTPKFISLAELKYKYTSFKEIPVVFTIDADVINSDEESYLVDENNLLTIIVDTLKTNKDTVKIGLIKLLTKTKKNIDSRNNIMIRGEDIELGSAGFLMETSK</sequence>
<evidence type="ECO:0008006" key="4">
    <source>
        <dbReference type="Google" id="ProtNLM"/>
    </source>
</evidence>